<dbReference type="Gene3D" id="1.10.400.10">
    <property type="entry name" value="GI Alpha 1, domain 2-like"/>
    <property type="match status" value="1"/>
</dbReference>
<proteinExistence type="inferred from homology"/>
<dbReference type="GO" id="GO:0005834">
    <property type="term" value="C:heterotrimeric G-protein complex"/>
    <property type="evidence" value="ECO:0007669"/>
    <property type="project" value="TreeGrafter"/>
</dbReference>
<evidence type="ECO:0000256" key="2">
    <source>
        <dbReference type="ARBA" id="ARBA00004635"/>
    </source>
</evidence>
<evidence type="ECO:0000313" key="16">
    <source>
        <dbReference type="EMBL" id="CAD7229533.1"/>
    </source>
</evidence>
<keyword evidence="13" id="KW-0449">Lipoprotein</keyword>
<dbReference type="FunFam" id="3.40.50.300:FF:000754">
    <property type="entry name" value="Guanine nucleotide-binding protein subunit alpha-13"/>
    <property type="match status" value="1"/>
</dbReference>
<keyword evidence="11" id="KW-0564">Palmitate</keyword>
<evidence type="ECO:0000256" key="6">
    <source>
        <dbReference type="ARBA" id="ARBA00022723"/>
    </source>
</evidence>
<dbReference type="FunFam" id="1.10.400.10:FF:000004">
    <property type="entry name" value="Guanine nucleotide-binding protein subunit alpha-12"/>
    <property type="match status" value="1"/>
</dbReference>
<evidence type="ECO:0000256" key="3">
    <source>
        <dbReference type="ARBA" id="ARBA00010405"/>
    </source>
</evidence>
<dbReference type="PRINTS" id="PR00318">
    <property type="entry name" value="GPROTEINA"/>
</dbReference>
<gene>
    <name evidence="16" type="ORF">CTOB1V02_LOCUS7402</name>
</gene>
<dbReference type="Gene3D" id="3.40.50.300">
    <property type="entry name" value="P-loop containing nucleotide triphosphate hydrolases"/>
    <property type="match status" value="1"/>
</dbReference>
<evidence type="ECO:0000256" key="12">
    <source>
        <dbReference type="ARBA" id="ARBA00023224"/>
    </source>
</evidence>
<dbReference type="SUPFAM" id="SSF52540">
    <property type="entry name" value="P-loop containing nucleoside triphosphate hydrolases"/>
    <property type="match status" value="1"/>
</dbReference>
<evidence type="ECO:0000256" key="15">
    <source>
        <dbReference type="PIRSR" id="PIRSR601019-2"/>
    </source>
</evidence>
<name>A0A7R8WI85_9CRUS</name>
<dbReference type="InterPro" id="IPR027417">
    <property type="entry name" value="P-loop_NTPase"/>
</dbReference>
<reference evidence="16" key="1">
    <citation type="submission" date="2020-11" db="EMBL/GenBank/DDBJ databases">
        <authorList>
            <person name="Tran Van P."/>
        </authorList>
    </citation>
    <scope>NUCLEOTIDE SEQUENCE</scope>
</reference>
<feature type="binding site" evidence="14">
    <location>
        <begin position="277"/>
        <end position="280"/>
    </location>
    <ligand>
        <name>GTP</name>
        <dbReference type="ChEBI" id="CHEBI:37565"/>
    </ligand>
</feature>
<dbReference type="GO" id="GO:0003924">
    <property type="term" value="F:GTPase activity"/>
    <property type="evidence" value="ECO:0007669"/>
    <property type="project" value="InterPro"/>
</dbReference>
<feature type="binding site" evidence="14">
    <location>
        <position position="336"/>
    </location>
    <ligand>
        <name>GTP</name>
        <dbReference type="ChEBI" id="CHEBI:37565"/>
    </ligand>
</feature>
<dbReference type="PANTHER" id="PTHR10218">
    <property type="entry name" value="GTP-BINDING PROTEIN ALPHA SUBUNIT"/>
    <property type="match status" value="1"/>
</dbReference>
<evidence type="ECO:0000256" key="14">
    <source>
        <dbReference type="PIRSR" id="PIRSR601019-1"/>
    </source>
</evidence>
<accession>A0A7R8WI85</accession>
<keyword evidence="10" id="KW-0472">Membrane</keyword>
<keyword evidence="6 15" id="KW-0479">Metal-binding</keyword>
<dbReference type="GO" id="GO:0031526">
    <property type="term" value="C:brush border membrane"/>
    <property type="evidence" value="ECO:0007669"/>
    <property type="project" value="TreeGrafter"/>
</dbReference>
<evidence type="ECO:0000256" key="8">
    <source>
        <dbReference type="ARBA" id="ARBA00022842"/>
    </source>
</evidence>
<evidence type="ECO:0000256" key="9">
    <source>
        <dbReference type="ARBA" id="ARBA00023134"/>
    </source>
</evidence>
<dbReference type="GO" id="GO:0005525">
    <property type="term" value="F:GTP binding"/>
    <property type="evidence" value="ECO:0007669"/>
    <property type="project" value="UniProtKB-KW"/>
</dbReference>
<keyword evidence="5" id="KW-0597">Phosphoprotein</keyword>
<dbReference type="SUPFAM" id="SSF47895">
    <property type="entry name" value="Transducin (alpha subunit), insertion domain"/>
    <property type="match status" value="1"/>
</dbReference>
<dbReference type="InterPro" id="IPR001019">
    <property type="entry name" value="Gprotein_alpha_su"/>
</dbReference>
<dbReference type="InterPro" id="IPR000469">
    <property type="entry name" value="Gprotein_alpha_12/13"/>
</dbReference>
<evidence type="ECO:0000256" key="4">
    <source>
        <dbReference type="ARBA" id="ARBA00022490"/>
    </source>
</evidence>
<dbReference type="FunFam" id="3.40.50.300:FF:000692">
    <property type="entry name" value="Guanine nucleotide-binding protein subunit alpha"/>
    <property type="match status" value="1"/>
</dbReference>
<keyword evidence="8 15" id="KW-0460">Magnesium</keyword>
<dbReference type="PRINTS" id="PR00440">
    <property type="entry name" value="GPROTEINA12"/>
</dbReference>
<comment type="similarity">
    <text evidence="3">Belongs to the G-alpha family. G(12) subfamily.</text>
</comment>
<feature type="binding site" evidence="15">
    <location>
        <position position="189"/>
    </location>
    <ligand>
        <name>Mg(2+)</name>
        <dbReference type="ChEBI" id="CHEBI:18420"/>
    </ligand>
</feature>
<evidence type="ECO:0000256" key="13">
    <source>
        <dbReference type="ARBA" id="ARBA00023288"/>
    </source>
</evidence>
<feature type="binding site" evidence="14">
    <location>
        <begin position="158"/>
        <end position="159"/>
    </location>
    <ligand>
        <name>GTP</name>
        <dbReference type="ChEBI" id="CHEBI:37565"/>
    </ligand>
</feature>
<dbReference type="GO" id="GO:0031752">
    <property type="term" value="F:D5 dopamine receptor binding"/>
    <property type="evidence" value="ECO:0007669"/>
    <property type="project" value="TreeGrafter"/>
</dbReference>
<feature type="binding site" evidence="14">
    <location>
        <begin position="183"/>
        <end position="189"/>
    </location>
    <ligand>
        <name>GTP</name>
        <dbReference type="ChEBI" id="CHEBI:37565"/>
    </ligand>
</feature>
<feature type="binding site" evidence="15">
    <location>
        <position position="54"/>
    </location>
    <ligand>
        <name>Mg(2+)</name>
        <dbReference type="ChEBI" id="CHEBI:18420"/>
    </ligand>
</feature>
<evidence type="ECO:0000256" key="11">
    <source>
        <dbReference type="ARBA" id="ARBA00023139"/>
    </source>
</evidence>
<dbReference type="GO" id="GO:0005737">
    <property type="term" value="C:cytoplasm"/>
    <property type="evidence" value="ECO:0007669"/>
    <property type="project" value="UniProtKB-SubCell"/>
</dbReference>
<organism evidence="16">
    <name type="scientific">Cyprideis torosa</name>
    <dbReference type="NCBI Taxonomy" id="163714"/>
    <lineage>
        <taxon>Eukaryota</taxon>
        <taxon>Metazoa</taxon>
        <taxon>Ecdysozoa</taxon>
        <taxon>Arthropoda</taxon>
        <taxon>Crustacea</taxon>
        <taxon>Oligostraca</taxon>
        <taxon>Ostracoda</taxon>
        <taxon>Podocopa</taxon>
        <taxon>Podocopida</taxon>
        <taxon>Cytherocopina</taxon>
        <taxon>Cytheroidea</taxon>
        <taxon>Cytherideidae</taxon>
        <taxon>Cyprideis</taxon>
    </lineage>
</organism>
<dbReference type="GO" id="GO:0007266">
    <property type="term" value="P:Rho protein signal transduction"/>
    <property type="evidence" value="ECO:0007669"/>
    <property type="project" value="InterPro"/>
</dbReference>
<protein>
    <submittedName>
        <fullName evidence="16">Uncharacterized protein</fullName>
    </submittedName>
</protein>
<keyword evidence="4" id="KW-0963">Cytoplasm</keyword>
<dbReference type="OrthoDB" id="5817230at2759"/>
<keyword evidence="7 14" id="KW-0547">Nucleotide-binding</keyword>
<dbReference type="AlphaFoldDB" id="A0A7R8WI85"/>
<feature type="binding site" evidence="14">
    <location>
        <begin position="50"/>
        <end position="55"/>
    </location>
    <ligand>
        <name>GTP</name>
        <dbReference type="ChEBI" id="CHEBI:37565"/>
    </ligand>
</feature>
<evidence type="ECO:0000256" key="1">
    <source>
        <dbReference type="ARBA" id="ARBA00004496"/>
    </source>
</evidence>
<dbReference type="PANTHER" id="PTHR10218:SF360">
    <property type="entry name" value="GUANINE NUCLEOTIDE-BINDING PROTEIN SUBUNIT ALPHA HOMOLOG"/>
    <property type="match status" value="1"/>
</dbReference>
<evidence type="ECO:0000256" key="5">
    <source>
        <dbReference type="ARBA" id="ARBA00022553"/>
    </source>
</evidence>
<feature type="binding site" evidence="14">
    <location>
        <begin position="208"/>
        <end position="212"/>
    </location>
    <ligand>
        <name>GTP</name>
        <dbReference type="ChEBI" id="CHEBI:37565"/>
    </ligand>
</feature>
<dbReference type="PROSITE" id="PS51882">
    <property type="entry name" value="G_ALPHA"/>
    <property type="match status" value="1"/>
</dbReference>
<dbReference type="SMART" id="SM00275">
    <property type="entry name" value="G_alpha"/>
    <property type="match status" value="1"/>
</dbReference>
<dbReference type="GO" id="GO:0046872">
    <property type="term" value="F:metal ion binding"/>
    <property type="evidence" value="ECO:0007669"/>
    <property type="project" value="UniProtKB-KW"/>
</dbReference>
<dbReference type="InterPro" id="IPR011025">
    <property type="entry name" value="GproteinA_insert"/>
</dbReference>
<dbReference type="GO" id="GO:0031683">
    <property type="term" value="F:G-protein beta/gamma-subunit complex binding"/>
    <property type="evidence" value="ECO:0007669"/>
    <property type="project" value="InterPro"/>
</dbReference>
<dbReference type="EMBL" id="OB662124">
    <property type="protein sequence ID" value="CAD7229533.1"/>
    <property type="molecule type" value="Genomic_DNA"/>
</dbReference>
<dbReference type="GO" id="GO:0007188">
    <property type="term" value="P:adenylate cyclase-modulating G protein-coupled receptor signaling pathway"/>
    <property type="evidence" value="ECO:0007669"/>
    <property type="project" value="TreeGrafter"/>
</dbReference>
<dbReference type="Pfam" id="PF00503">
    <property type="entry name" value="G-alpha"/>
    <property type="match status" value="1"/>
</dbReference>
<evidence type="ECO:0000256" key="10">
    <source>
        <dbReference type="ARBA" id="ARBA00023136"/>
    </source>
</evidence>
<sequence>MFSAHCCPRLKLDSEELSALYRSKQIDKMLENDRRQLRRMVKLLLLGAGESGKSTFLKQMNIIHGKQFDLEALHEYRFVIYHNIVKGMKVLVDARQKLGIPWGNEDNVEYAAHIMSYHSGVVLDENCFMDFASSVRELWKDSGIQTAFSRRYEFQIADSVGYFLDNLDRISERDYLPSNQDVLFARRATRGISETFIMINNIPFLFVDVGGQRRERQKWFTCFEEVTSIMFFVASSEYDQVLLEDRRTNRLREAISIFDTILNNRFFRRTSVILFLNKTDLLANKLRIQLSDIRTHFEEFKGDPWSLRDVQTFILNLLISRRQAHTGPVFHHFTTAVDTENIKVVFTAVKDSILQRNLESLMLN</sequence>
<keyword evidence="12" id="KW-0807">Transducer</keyword>
<evidence type="ECO:0000256" key="7">
    <source>
        <dbReference type="ARBA" id="ARBA00022741"/>
    </source>
</evidence>
<dbReference type="CDD" id="cd00066">
    <property type="entry name" value="G-alpha"/>
    <property type="match status" value="1"/>
</dbReference>
<keyword evidence="9 14" id="KW-0342">GTP-binding</keyword>
<comment type="subcellular location">
    <subcellularLocation>
        <location evidence="1">Cytoplasm</location>
    </subcellularLocation>
    <subcellularLocation>
        <location evidence="2">Membrane</location>
        <topology evidence="2">Lipid-anchor</topology>
    </subcellularLocation>
</comment>